<dbReference type="EMBL" id="LZDN01000032">
    <property type="protein sequence ID" value="OBX49675.1"/>
    <property type="molecule type" value="Genomic_DNA"/>
</dbReference>
<comment type="caution">
    <text evidence="1">The sequence shown here is derived from an EMBL/GenBank/DDBJ whole genome shotgun (WGS) entry which is preliminary data.</text>
</comment>
<gene>
    <name evidence="1" type="ORF">A9Z60_10230</name>
</gene>
<dbReference type="Proteomes" id="UP000092671">
    <property type="component" value="Unassembled WGS sequence"/>
</dbReference>
<name>A0A1B8PJ26_MORNO</name>
<dbReference type="AlphaFoldDB" id="A0A1B8PJ26"/>
<evidence type="ECO:0000313" key="1">
    <source>
        <dbReference type="EMBL" id="OBX49675.1"/>
    </source>
</evidence>
<organism evidence="1 2">
    <name type="scientific">Moraxella nonliquefaciens</name>
    <dbReference type="NCBI Taxonomy" id="478"/>
    <lineage>
        <taxon>Bacteria</taxon>
        <taxon>Pseudomonadati</taxon>
        <taxon>Pseudomonadota</taxon>
        <taxon>Gammaproteobacteria</taxon>
        <taxon>Moraxellales</taxon>
        <taxon>Moraxellaceae</taxon>
        <taxon>Moraxella</taxon>
    </lineage>
</organism>
<sequence>MDVKEVSSKTTSSFISIKYKKQVPKTSKQIMNELPTSLIADYNQIQSGSNTRLQGTRFASLQGASITAGVEDKAVTDAKIILDSGITIVSVSQSRQFENLVWQSILESGDINEDAKLPSFIGMTPTLNATGGLTVQAPIKKTRDR</sequence>
<protein>
    <submittedName>
        <fullName evidence="1">Uncharacterized protein</fullName>
    </submittedName>
</protein>
<proteinExistence type="predicted"/>
<evidence type="ECO:0000313" key="2">
    <source>
        <dbReference type="Proteomes" id="UP000092671"/>
    </source>
</evidence>
<reference evidence="1 2" key="1">
    <citation type="submission" date="2016-06" db="EMBL/GenBank/DDBJ databases">
        <title>Draft genome of Moraxella nonliquefaciens CCUG 60284.</title>
        <authorList>
            <person name="Salva-Serra F."/>
            <person name="Engstrom-Jakobsson H."/>
            <person name="Thorell K."/>
            <person name="Gonzales-Siles L."/>
            <person name="Karlsson R."/>
            <person name="Boulund F."/>
            <person name="Engstrand L."/>
            <person name="Kristiansson E."/>
            <person name="Moore E."/>
        </authorList>
    </citation>
    <scope>NUCLEOTIDE SEQUENCE [LARGE SCALE GENOMIC DNA]</scope>
    <source>
        <strain evidence="1 2">CCUG 60284</strain>
    </source>
</reference>
<accession>A0A1B8PJ26</accession>